<reference evidence="5 6" key="1">
    <citation type="journal article" date="2013" name="Genome Biol.">
        <title>Genome of Acanthamoeba castellanii highlights extensive lateral gene transfer and early evolution of tyrosine kinase signaling.</title>
        <authorList>
            <person name="Clarke M."/>
            <person name="Lohan A.J."/>
            <person name="Liu B."/>
            <person name="Lagkouvardos I."/>
            <person name="Roy S."/>
            <person name="Zafar N."/>
            <person name="Bertelli C."/>
            <person name="Schilde C."/>
            <person name="Kianianmomeni A."/>
            <person name="Burglin T.R."/>
            <person name="Frech C."/>
            <person name="Turcotte B."/>
            <person name="Kopec K.O."/>
            <person name="Synnott J.M."/>
            <person name="Choo C."/>
            <person name="Paponov I."/>
            <person name="Finkler A."/>
            <person name="Soon Heng Tan C."/>
            <person name="Hutchins A.P."/>
            <person name="Weinmeier T."/>
            <person name="Rattei T."/>
            <person name="Chu J.S."/>
            <person name="Gimenez G."/>
            <person name="Irimia M."/>
            <person name="Rigden D.J."/>
            <person name="Fitzpatrick D.A."/>
            <person name="Lorenzo-Morales J."/>
            <person name="Bateman A."/>
            <person name="Chiu C.H."/>
            <person name="Tang P."/>
            <person name="Hegemann P."/>
            <person name="Fromm H."/>
            <person name="Raoult D."/>
            <person name="Greub G."/>
            <person name="Miranda-Saavedra D."/>
            <person name="Chen N."/>
            <person name="Nash P."/>
            <person name="Ginger M.L."/>
            <person name="Horn M."/>
            <person name="Schaap P."/>
            <person name="Caler L."/>
            <person name="Loftus B."/>
        </authorList>
    </citation>
    <scope>NUCLEOTIDE SEQUENCE [LARGE SCALE GENOMIC DNA]</scope>
    <source>
        <strain evidence="5 6">Neff</strain>
    </source>
</reference>
<dbReference type="Pfam" id="PF09346">
    <property type="entry name" value="SMI1_KNR4"/>
    <property type="match status" value="1"/>
</dbReference>
<dbReference type="InterPro" id="IPR036361">
    <property type="entry name" value="SAP_dom_sf"/>
</dbReference>
<evidence type="ECO:0000256" key="2">
    <source>
        <dbReference type="ARBA" id="ARBA00046328"/>
    </source>
</evidence>
<dbReference type="KEGG" id="acan:ACA1_202880"/>
<accession>L8GTG0</accession>
<dbReference type="SMART" id="SM00513">
    <property type="entry name" value="SAP"/>
    <property type="match status" value="1"/>
</dbReference>
<dbReference type="InterPro" id="IPR052240">
    <property type="entry name" value="SAP_domain_ribonucleoprotein"/>
</dbReference>
<dbReference type="InterPro" id="IPR003034">
    <property type="entry name" value="SAP_dom"/>
</dbReference>
<dbReference type="GeneID" id="14917034"/>
<evidence type="ECO:0000256" key="1">
    <source>
        <dbReference type="ARBA" id="ARBA00022553"/>
    </source>
</evidence>
<protein>
    <submittedName>
        <fullName evidence="5">SAP domain containing protein</fullName>
    </submittedName>
</protein>
<feature type="compositionally biased region" description="Acidic residues" evidence="3">
    <location>
        <begin position="67"/>
        <end position="78"/>
    </location>
</feature>
<dbReference type="GO" id="GO:0005634">
    <property type="term" value="C:nucleus"/>
    <property type="evidence" value="ECO:0007669"/>
    <property type="project" value="TreeGrafter"/>
</dbReference>
<proteinExistence type="inferred from homology"/>
<feature type="compositionally biased region" description="Acidic residues" evidence="3">
    <location>
        <begin position="86"/>
        <end position="104"/>
    </location>
</feature>
<gene>
    <name evidence="5" type="ORF">ACA1_202880</name>
</gene>
<dbReference type="Gene3D" id="1.10.720.30">
    <property type="entry name" value="SAP domain"/>
    <property type="match status" value="1"/>
</dbReference>
<dbReference type="InterPro" id="IPR018958">
    <property type="entry name" value="Knr4/Smi1-like_dom"/>
</dbReference>
<keyword evidence="1" id="KW-0597">Phosphoprotein</keyword>
<feature type="compositionally biased region" description="Basic and acidic residues" evidence="3">
    <location>
        <begin position="54"/>
        <end position="66"/>
    </location>
</feature>
<dbReference type="Pfam" id="PF02037">
    <property type="entry name" value="SAP"/>
    <property type="match status" value="1"/>
</dbReference>
<feature type="domain" description="SAP" evidence="4">
    <location>
        <begin position="8"/>
        <end position="42"/>
    </location>
</feature>
<dbReference type="EMBL" id="KB008001">
    <property type="protein sequence ID" value="ELR16295.1"/>
    <property type="molecule type" value="Genomic_DNA"/>
</dbReference>
<dbReference type="PROSITE" id="PS50800">
    <property type="entry name" value="SAP"/>
    <property type="match status" value="1"/>
</dbReference>
<comment type="similarity">
    <text evidence="2">Belongs to the SAP domain-containing ribonucleoprotein family.</text>
</comment>
<dbReference type="AlphaFoldDB" id="L8GTG0"/>
<dbReference type="OrthoDB" id="445357at2759"/>
<feature type="non-terminal residue" evidence="5">
    <location>
        <position position="1"/>
    </location>
</feature>
<dbReference type="Proteomes" id="UP000011083">
    <property type="component" value="Unassembled WGS sequence"/>
</dbReference>
<feature type="region of interest" description="Disordered" evidence="3">
    <location>
        <begin position="43"/>
        <end position="109"/>
    </location>
</feature>
<dbReference type="GO" id="GO:0016973">
    <property type="term" value="P:poly(A)+ mRNA export from nucleus"/>
    <property type="evidence" value="ECO:0007669"/>
    <property type="project" value="TreeGrafter"/>
</dbReference>
<keyword evidence="6" id="KW-1185">Reference proteome</keyword>
<name>L8GTG0_ACACF</name>
<dbReference type="SUPFAM" id="SSF68906">
    <property type="entry name" value="SAP domain"/>
    <property type="match status" value="1"/>
</dbReference>
<feature type="non-terminal residue" evidence="5">
    <location>
        <position position="240"/>
    </location>
</feature>
<evidence type="ECO:0000313" key="6">
    <source>
        <dbReference type="Proteomes" id="UP000011083"/>
    </source>
</evidence>
<dbReference type="PANTHER" id="PTHR46551">
    <property type="entry name" value="SAP DOMAIN-CONTAINING RIBONUCLEOPROTEIN"/>
    <property type="match status" value="1"/>
</dbReference>
<evidence type="ECO:0000313" key="5">
    <source>
        <dbReference type="EMBL" id="ELR16295.1"/>
    </source>
</evidence>
<dbReference type="VEuPathDB" id="AmoebaDB:ACA1_202880"/>
<evidence type="ECO:0000256" key="3">
    <source>
        <dbReference type="SAM" id="MobiDB-lite"/>
    </source>
</evidence>
<evidence type="ECO:0000259" key="4">
    <source>
        <dbReference type="PROSITE" id="PS50800"/>
    </source>
</evidence>
<sequence>GSLKHANVFRYIVTELRAFLRTNGLPVSGRKADLIERILEHLSSSEASEEEEESGKTDNQRSHSWESEEEKEEENDEPSIDHNQEESEGESDNDDDDEESDEPEPYVSDPDFAKLLRKLGSGAQDRGSPVPMQHLNQFQQKLGNNVQGCKIWLPDDLRQLYRFANGFKLELEDVSEVLPLDEVSDAPNQGTKTHHDLPLERCHMDDEDDVEHPAWIPFAMNGDYECYLVNANYGARTYGQ</sequence>
<dbReference type="RefSeq" id="XP_004338308.1">
    <property type="nucleotide sequence ID" value="XM_004338260.1"/>
</dbReference>
<organism evidence="5 6">
    <name type="scientific">Acanthamoeba castellanii (strain ATCC 30010 / Neff)</name>
    <dbReference type="NCBI Taxonomy" id="1257118"/>
    <lineage>
        <taxon>Eukaryota</taxon>
        <taxon>Amoebozoa</taxon>
        <taxon>Discosea</taxon>
        <taxon>Longamoebia</taxon>
        <taxon>Centramoebida</taxon>
        <taxon>Acanthamoebidae</taxon>
        <taxon>Acanthamoeba</taxon>
    </lineage>
</organism>
<dbReference type="PANTHER" id="PTHR46551:SF1">
    <property type="entry name" value="SAP DOMAIN-CONTAINING RIBONUCLEOPROTEIN"/>
    <property type="match status" value="1"/>
</dbReference>